<dbReference type="PANTHER" id="PTHR10050">
    <property type="entry name" value="DOLICHYL-PHOSPHATE-MANNOSE--PROTEIN MANNOSYLTRANSFERASE"/>
    <property type="match status" value="1"/>
</dbReference>
<name>A0AAQ5WWU5_AMPOC</name>
<dbReference type="EC" id="2.4.1.109" evidence="4"/>
<dbReference type="InterPro" id="IPR036300">
    <property type="entry name" value="MIR_dom_sf"/>
</dbReference>
<evidence type="ECO:0000256" key="1">
    <source>
        <dbReference type="ARBA" id="ARBA00004477"/>
    </source>
</evidence>
<feature type="domain" description="MIR" evidence="17">
    <location>
        <begin position="438"/>
        <end position="494"/>
    </location>
</feature>
<dbReference type="GeneTree" id="ENSGT00940000156829"/>
<evidence type="ECO:0000256" key="12">
    <source>
        <dbReference type="ARBA" id="ARBA00039583"/>
    </source>
</evidence>
<feature type="transmembrane region" description="Helical" evidence="16">
    <location>
        <begin position="232"/>
        <end position="251"/>
    </location>
</feature>
<feature type="transmembrane region" description="Helical" evidence="16">
    <location>
        <begin position="631"/>
        <end position="653"/>
    </location>
</feature>
<comment type="pathway">
    <text evidence="2">Protein modification; protein glycosylation.</text>
</comment>
<keyword evidence="7 16" id="KW-0812">Transmembrane</keyword>
<evidence type="ECO:0000256" key="7">
    <source>
        <dbReference type="ARBA" id="ARBA00022692"/>
    </source>
</evidence>
<feature type="transmembrane region" description="Helical" evidence="16">
    <location>
        <begin position="665"/>
        <end position="684"/>
    </location>
</feature>
<accession>A0AAQ5WWU5</accession>
<dbReference type="Proteomes" id="UP001501940">
    <property type="component" value="Chromosome 20"/>
</dbReference>
<feature type="transmembrane region" description="Helical" evidence="16">
    <location>
        <begin position="736"/>
        <end position="754"/>
    </location>
</feature>
<dbReference type="Gene3D" id="2.80.10.50">
    <property type="match status" value="1"/>
</dbReference>
<feature type="compositionally biased region" description="Polar residues" evidence="15">
    <location>
        <begin position="76"/>
        <end position="85"/>
    </location>
</feature>
<dbReference type="GO" id="GO:0005789">
    <property type="term" value="C:endoplasmic reticulum membrane"/>
    <property type="evidence" value="ECO:0007669"/>
    <property type="project" value="UniProtKB-SubCell"/>
</dbReference>
<keyword evidence="19" id="KW-1185">Reference proteome</keyword>
<reference evidence="18 19" key="1">
    <citation type="submission" date="2022-01" db="EMBL/GenBank/DDBJ databases">
        <title>A chromosome-scale genome assembly of the false clownfish, Amphiprion ocellaris.</title>
        <authorList>
            <person name="Ryu T."/>
        </authorList>
    </citation>
    <scope>NUCLEOTIDE SEQUENCE [LARGE SCALE GENOMIC DNA]</scope>
</reference>
<dbReference type="FunFam" id="2.80.10.50:FF:000026">
    <property type="entry name" value="Blast:Protein O-mannosyl-transferase 2"/>
    <property type="match status" value="1"/>
</dbReference>
<evidence type="ECO:0000256" key="3">
    <source>
        <dbReference type="ARBA" id="ARBA00007222"/>
    </source>
</evidence>
<dbReference type="PANTHER" id="PTHR10050:SF46">
    <property type="entry name" value="PROTEIN O-MANNOSYL-TRANSFERASE 2"/>
    <property type="match status" value="1"/>
</dbReference>
<dbReference type="Pfam" id="PF02815">
    <property type="entry name" value="MIR"/>
    <property type="match status" value="1"/>
</dbReference>
<protein>
    <recommendedName>
        <fullName evidence="12">Protein O-mannosyl-transferase 2</fullName>
        <ecNumber evidence="4">2.4.1.109</ecNumber>
    </recommendedName>
</protein>
<evidence type="ECO:0000256" key="11">
    <source>
        <dbReference type="ARBA" id="ARBA00023136"/>
    </source>
</evidence>
<dbReference type="InterPro" id="IPR003342">
    <property type="entry name" value="ArnT-like_N"/>
</dbReference>
<reference evidence="18" key="3">
    <citation type="submission" date="2025-09" db="UniProtKB">
        <authorList>
            <consortium name="Ensembl"/>
        </authorList>
    </citation>
    <scope>IDENTIFICATION</scope>
</reference>
<feature type="transmembrane region" description="Helical" evidence="16">
    <location>
        <begin position="696"/>
        <end position="715"/>
    </location>
</feature>
<comment type="catalytic activity">
    <reaction evidence="14">
        <text>a di-trans,poly-cis-dolichyl beta-D-mannosyl phosphate + L-seryl-[protein] = 3-O-(alpha-D-mannosyl)-L-seryl-[protein] + a di-trans,poly-cis-dolichyl phosphate + H(+)</text>
        <dbReference type="Rhea" id="RHEA:17377"/>
        <dbReference type="Rhea" id="RHEA-COMP:9863"/>
        <dbReference type="Rhea" id="RHEA-COMP:13546"/>
        <dbReference type="Rhea" id="RHEA-COMP:19498"/>
        <dbReference type="Rhea" id="RHEA-COMP:19501"/>
        <dbReference type="ChEBI" id="CHEBI:15378"/>
        <dbReference type="ChEBI" id="CHEBI:29999"/>
        <dbReference type="ChEBI" id="CHEBI:57683"/>
        <dbReference type="ChEBI" id="CHEBI:58211"/>
        <dbReference type="ChEBI" id="CHEBI:137321"/>
        <dbReference type="EC" id="2.4.1.109"/>
    </reaction>
</comment>
<proteinExistence type="inferred from homology"/>
<feature type="transmembrane region" description="Helical" evidence="16">
    <location>
        <begin position="207"/>
        <end position="225"/>
    </location>
</feature>
<dbReference type="SMART" id="SM00472">
    <property type="entry name" value="MIR"/>
    <property type="match status" value="3"/>
</dbReference>
<evidence type="ECO:0000256" key="14">
    <source>
        <dbReference type="ARBA" id="ARBA00045102"/>
    </source>
</evidence>
<dbReference type="AlphaFoldDB" id="A0AAQ5WWU5"/>
<keyword evidence="10 16" id="KW-1133">Transmembrane helix</keyword>
<evidence type="ECO:0000256" key="4">
    <source>
        <dbReference type="ARBA" id="ARBA00012839"/>
    </source>
</evidence>
<evidence type="ECO:0000256" key="15">
    <source>
        <dbReference type="SAM" id="MobiDB-lite"/>
    </source>
</evidence>
<dbReference type="GO" id="GO:0004169">
    <property type="term" value="F:dolichyl-phosphate-mannose-protein mannosyltransferase activity"/>
    <property type="evidence" value="ECO:0007669"/>
    <property type="project" value="UniProtKB-EC"/>
</dbReference>
<dbReference type="PROSITE" id="PS50919">
    <property type="entry name" value="MIR"/>
    <property type="match status" value="3"/>
</dbReference>
<comment type="catalytic activity">
    <reaction evidence="13">
        <text>a di-trans,poly-cis-dolichyl beta-D-mannosyl phosphate + L-threonyl-[protein] = 3-O-(alpha-D-mannosyl)-L-threonyl-[protein] + a di-trans,poly-cis-dolichyl phosphate + H(+)</text>
        <dbReference type="Rhea" id="RHEA:53396"/>
        <dbReference type="Rhea" id="RHEA-COMP:11060"/>
        <dbReference type="Rhea" id="RHEA-COMP:13547"/>
        <dbReference type="Rhea" id="RHEA-COMP:19498"/>
        <dbReference type="Rhea" id="RHEA-COMP:19501"/>
        <dbReference type="ChEBI" id="CHEBI:15378"/>
        <dbReference type="ChEBI" id="CHEBI:30013"/>
        <dbReference type="ChEBI" id="CHEBI:57683"/>
        <dbReference type="ChEBI" id="CHEBI:58211"/>
        <dbReference type="ChEBI" id="CHEBI:137323"/>
        <dbReference type="EC" id="2.4.1.109"/>
    </reaction>
</comment>
<keyword evidence="8" id="KW-0677">Repeat</keyword>
<reference evidence="18" key="2">
    <citation type="submission" date="2025-08" db="UniProtKB">
        <authorList>
            <consortium name="Ensembl"/>
        </authorList>
    </citation>
    <scope>IDENTIFICATION</scope>
</reference>
<feature type="transmembrane region" description="Helical" evidence="16">
    <location>
        <begin position="317"/>
        <end position="342"/>
    </location>
</feature>
<evidence type="ECO:0000259" key="17">
    <source>
        <dbReference type="PROSITE" id="PS50919"/>
    </source>
</evidence>
<dbReference type="Ensembl" id="ENSAOCT00000066860.1">
    <property type="protein sequence ID" value="ENSAOCP00000032837.1"/>
    <property type="gene ID" value="ENSAOCG00000003815.2"/>
</dbReference>
<feature type="region of interest" description="Disordered" evidence="15">
    <location>
        <begin position="49"/>
        <end position="85"/>
    </location>
</feature>
<keyword evidence="5" id="KW-0328">Glycosyltransferase</keyword>
<feature type="transmembrane region" description="Helical" evidence="16">
    <location>
        <begin position="180"/>
        <end position="201"/>
    </location>
</feature>
<keyword evidence="6" id="KW-0808">Transferase</keyword>
<dbReference type="Pfam" id="PF02366">
    <property type="entry name" value="PMT"/>
    <property type="match status" value="1"/>
</dbReference>
<feature type="transmembrane region" description="Helical" evidence="16">
    <location>
        <begin position="263"/>
        <end position="296"/>
    </location>
</feature>
<dbReference type="SUPFAM" id="SSF82109">
    <property type="entry name" value="MIR domain"/>
    <property type="match status" value="1"/>
</dbReference>
<comment type="similarity">
    <text evidence="3">Belongs to the glycosyltransferase 39 family.</text>
</comment>
<feature type="domain" description="MIR" evidence="17">
    <location>
        <begin position="372"/>
        <end position="428"/>
    </location>
</feature>
<gene>
    <name evidence="18" type="primary">POMT2</name>
</gene>
<dbReference type="InterPro" id="IPR016093">
    <property type="entry name" value="MIR_motif"/>
</dbReference>
<evidence type="ECO:0000313" key="19">
    <source>
        <dbReference type="Proteomes" id="UP001501940"/>
    </source>
</evidence>
<organism evidence="18 19">
    <name type="scientific">Amphiprion ocellaris</name>
    <name type="common">Clown anemonefish</name>
    <dbReference type="NCBI Taxonomy" id="80972"/>
    <lineage>
        <taxon>Eukaryota</taxon>
        <taxon>Metazoa</taxon>
        <taxon>Chordata</taxon>
        <taxon>Craniata</taxon>
        <taxon>Vertebrata</taxon>
        <taxon>Euteleostomi</taxon>
        <taxon>Actinopterygii</taxon>
        <taxon>Neopterygii</taxon>
        <taxon>Teleostei</taxon>
        <taxon>Neoteleostei</taxon>
        <taxon>Acanthomorphata</taxon>
        <taxon>Ovalentaria</taxon>
        <taxon>Pomacentridae</taxon>
        <taxon>Amphiprion</taxon>
    </lineage>
</organism>
<dbReference type="InterPro" id="IPR027005">
    <property type="entry name" value="PMT-like"/>
</dbReference>
<evidence type="ECO:0000256" key="5">
    <source>
        <dbReference type="ARBA" id="ARBA00022676"/>
    </source>
</evidence>
<evidence type="ECO:0000313" key="18">
    <source>
        <dbReference type="Ensembl" id="ENSAOCP00000032837.1"/>
    </source>
</evidence>
<keyword evidence="9" id="KW-0256">Endoplasmic reticulum</keyword>
<keyword evidence="11 16" id="KW-0472">Membrane</keyword>
<dbReference type="Pfam" id="PF16192">
    <property type="entry name" value="PMT_4TMC"/>
    <property type="match status" value="1"/>
</dbReference>
<sequence>GQLHIIIHIPANHYLSYDLVVLPNYLPALEGSLHSSILRNRKNIPTSLKTSQAPFTSVSKDKISQTAGHSSEDDNQSSNGSSAQLFTRRHGESPVKVLLLLVVGLSFSTRLYKITEPPHVCWDETHFGKMGSYYINRTFFFDVHPPLGKMLIGLAGYMTGYDGTFPFIKPGDKYEQQNYWGMRGFCAVLGSFLPIFAYLIVLELSQSHTAAFITAILLIFDTGCITISQYILLDPILMFFIMAAVLSMVKFNQQRYRPFTASWWFWLVLTGVNLAGAFGVKFVGLFVILLVGLNTIWDLWRLLGDLSLSLVDVAKHFLARVVGLILLPLFLYVTVFAVHFVVLNKSGPGDGFFSSAFQSRLMGNNLYNASMPEYLAYGSTITVKNLRIAGGYLHSHWHLYPEGVGSRQQQVTAYSHKDYNNLWLVHRQDDNNSQSGSPDLVRHGDIIRLEHKETTRNLHSHLHEAPLTKKHFQVTGYGINGTGDTNDLWQLEVCGGRKGDLVKVLRSKVRFLHRATGCVLYSSGKTLPKWGWEQVEVTCSPYLKETPSSQWNIEDHINPKLPNISLSVLKPHFLEILLESHIVMIRGNSGLKPKDNEMNSKPWHWPINYQGLRFSGVNETEYRVYLLGNPVVWWLNLASLGLYLIMVAVASVTIQRGFSLEQSQVLMRGGGLLLLGWLLHYAPFYTMGRVLYYHHYFPAMLFSSMLTGITVDILLNSADLILQPPYSDWMQRVGQMVLLLSVLYSFYLFHPLSYGMTGPLAHEPGSAMAGLKWMDSWEF</sequence>
<dbReference type="InterPro" id="IPR032421">
    <property type="entry name" value="PMT_4TMC"/>
</dbReference>
<evidence type="ECO:0000256" key="16">
    <source>
        <dbReference type="SAM" id="Phobius"/>
    </source>
</evidence>
<comment type="subcellular location">
    <subcellularLocation>
        <location evidence="1">Endoplasmic reticulum membrane</location>
        <topology evidence="1">Multi-pass membrane protein</topology>
    </subcellularLocation>
</comment>
<evidence type="ECO:0000256" key="10">
    <source>
        <dbReference type="ARBA" id="ARBA00022989"/>
    </source>
</evidence>
<evidence type="ECO:0000256" key="13">
    <source>
        <dbReference type="ARBA" id="ARBA00045085"/>
    </source>
</evidence>
<evidence type="ECO:0000256" key="6">
    <source>
        <dbReference type="ARBA" id="ARBA00022679"/>
    </source>
</evidence>
<feature type="domain" description="MIR" evidence="17">
    <location>
        <begin position="499"/>
        <end position="556"/>
    </location>
</feature>
<evidence type="ECO:0000256" key="8">
    <source>
        <dbReference type="ARBA" id="ARBA00022737"/>
    </source>
</evidence>
<dbReference type="CDD" id="cd23282">
    <property type="entry name" value="beta-trefoil_MIR_POMT2"/>
    <property type="match status" value="1"/>
</dbReference>
<evidence type="ECO:0000256" key="9">
    <source>
        <dbReference type="ARBA" id="ARBA00022824"/>
    </source>
</evidence>
<evidence type="ECO:0000256" key="2">
    <source>
        <dbReference type="ARBA" id="ARBA00004922"/>
    </source>
</evidence>
<feature type="compositionally biased region" description="Polar residues" evidence="15">
    <location>
        <begin position="49"/>
        <end position="69"/>
    </location>
</feature>